<protein>
    <recommendedName>
        <fullName evidence="2">calcium/calmodulin-dependent protein kinase</fullName>
        <ecNumber evidence="2">2.7.11.17</ecNumber>
    </recommendedName>
</protein>
<dbReference type="InterPro" id="IPR011009">
    <property type="entry name" value="Kinase-like_dom_sf"/>
</dbReference>
<dbReference type="SUPFAM" id="SSF56112">
    <property type="entry name" value="Protein kinase-like (PK-like)"/>
    <property type="match status" value="1"/>
</dbReference>
<evidence type="ECO:0000256" key="10">
    <source>
        <dbReference type="ARBA" id="ARBA00047307"/>
    </source>
</evidence>
<evidence type="ECO:0000256" key="4">
    <source>
        <dbReference type="ARBA" id="ARBA00022527"/>
    </source>
</evidence>
<evidence type="ECO:0000256" key="12">
    <source>
        <dbReference type="PROSITE-ProRule" id="PRU10141"/>
    </source>
</evidence>
<dbReference type="GO" id="GO:0004683">
    <property type="term" value="F:calcium/calmodulin-dependent protein kinase activity"/>
    <property type="evidence" value="ECO:0007669"/>
    <property type="project" value="UniProtKB-EC"/>
</dbReference>
<dbReference type="Pfam" id="PF00069">
    <property type="entry name" value="Pkinase"/>
    <property type="match status" value="3"/>
</dbReference>
<comment type="similarity">
    <text evidence="13">Belongs to the protein kinase superfamily.</text>
</comment>
<dbReference type="PROSITE" id="PS00107">
    <property type="entry name" value="PROTEIN_KINASE_ATP"/>
    <property type="match status" value="1"/>
</dbReference>
<dbReference type="PROSITE" id="PS50011">
    <property type="entry name" value="PROTEIN_KINASE_DOM"/>
    <property type="match status" value="1"/>
</dbReference>
<sequence length="498" mass="57422">MDINRHNNWKRHLKSLRSGSVTPLPNDTHCSLRRWVLKQNFEEKYQQLNQYRLIREIGQGSYGIVKLAYNEEDKNLYALKVLDKMKLLKNFACFRRPPNRIRSRSSIPPDPMQAVQREIAILKKLNHPNIVKLVEVLNDPNNKYYCMVFELLENGPVLEIPTENPLDERVAWSYFRDTVKGLEYRKNFSFFSFQILSNFTIISILVHYQKIIHRDIKPSNLLLSETGHVKIADFGISYEFQGIDAFLSGTAGTPAFMAPEALTGLSIFGNVEFPNPFIGCMYCYRQNEISDDSSCFYSGRAQDIWSLGITLYAFVFGAVPFWDSYVIALHKKIKNDAIIFPNKPVISKPLELLILSLLKKDPSLRLMMNEIKEHQWTTQNGLYPMPSEAENCELITVTNEEIRNCVRNIPHLDTLILVKFMVHRRRFCNPFKVTEKNTSSLRKVASEGGSFLINRLNEKMISSIDLLNARTKNLLLDVGKTRNDNAGNIKDQSTGDWI</sequence>
<evidence type="ECO:0000256" key="14">
    <source>
        <dbReference type="SAM" id="Phobius"/>
    </source>
</evidence>
<keyword evidence="6 12" id="KW-0547">Nucleotide-binding</keyword>
<dbReference type="FunFam" id="3.30.200.20:FF:000429">
    <property type="entry name" value="Calcium/calmodulin-dependent protein kinase kinase"/>
    <property type="match status" value="1"/>
</dbReference>
<evidence type="ECO:0000256" key="1">
    <source>
        <dbReference type="ARBA" id="ARBA00004496"/>
    </source>
</evidence>
<evidence type="ECO:0000313" key="16">
    <source>
        <dbReference type="Proteomes" id="UP000050640"/>
    </source>
</evidence>
<feature type="transmembrane region" description="Helical" evidence="14">
    <location>
        <begin position="304"/>
        <end position="322"/>
    </location>
</feature>
<evidence type="ECO:0000256" key="5">
    <source>
        <dbReference type="ARBA" id="ARBA00022679"/>
    </source>
</evidence>
<dbReference type="InterPro" id="IPR017441">
    <property type="entry name" value="Protein_kinase_ATP_BS"/>
</dbReference>
<comment type="catalytic activity">
    <reaction evidence="11">
        <text>L-seryl-[protein] + ATP = O-phospho-L-seryl-[protein] + ADP + H(+)</text>
        <dbReference type="Rhea" id="RHEA:17989"/>
        <dbReference type="Rhea" id="RHEA-COMP:9863"/>
        <dbReference type="Rhea" id="RHEA-COMP:11604"/>
        <dbReference type="ChEBI" id="CHEBI:15378"/>
        <dbReference type="ChEBI" id="CHEBI:29999"/>
        <dbReference type="ChEBI" id="CHEBI:30616"/>
        <dbReference type="ChEBI" id="CHEBI:83421"/>
        <dbReference type="ChEBI" id="CHEBI:456216"/>
        <dbReference type="EC" id="2.7.11.17"/>
    </reaction>
</comment>
<evidence type="ECO:0000256" key="6">
    <source>
        <dbReference type="ARBA" id="ARBA00022741"/>
    </source>
</evidence>
<keyword evidence="14" id="KW-0472">Membrane</keyword>
<dbReference type="STRING" id="1147741.A0A0R3RJ06"/>
<evidence type="ECO:0000256" key="13">
    <source>
        <dbReference type="RuleBase" id="RU000304"/>
    </source>
</evidence>
<keyword evidence="3" id="KW-0963">Cytoplasm</keyword>
<feature type="binding site" evidence="12">
    <location>
        <position position="80"/>
    </location>
    <ligand>
        <name>ATP</name>
        <dbReference type="ChEBI" id="CHEBI:30616"/>
    </ligand>
</feature>
<keyword evidence="5" id="KW-0808">Transferase</keyword>
<evidence type="ECO:0000256" key="11">
    <source>
        <dbReference type="ARBA" id="ARBA00047430"/>
    </source>
</evidence>
<feature type="domain" description="Protein kinase" evidence="15">
    <location>
        <begin position="51"/>
        <end position="377"/>
    </location>
</feature>
<evidence type="ECO:0000256" key="3">
    <source>
        <dbReference type="ARBA" id="ARBA00022490"/>
    </source>
</evidence>
<dbReference type="Gene3D" id="1.10.510.10">
    <property type="entry name" value="Transferase(Phosphotransferase) domain 1"/>
    <property type="match status" value="1"/>
</dbReference>
<keyword evidence="14" id="KW-1133">Transmembrane helix</keyword>
<evidence type="ECO:0000256" key="8">
    <source>
        <dbReference type="ARBA" id="ARBA00022840"/>
    </source>
</evidence>
<dbReference type="GO" id="GO:0005634">
    <property type="term" value="C:nucleus"/>
    <property type="evidence" value="ECO:0007669"/>
    <property type="project" value="UniProtKB-ARBA"/>
</dbReference>
<comment type="catalytic activity">
    <reaction evidence="10">
        <text>L-threonyl-[protein] + ATP = O-phospho-L-threonyl-[protein] + ADP + H(+)</text>
        <dbReference type="Rhea" id="RHEA:46608"/>
        <dbReference type="Rhea" id="RHEA-COMP:11060"/>
        <dbReference type="Rhea" id="RHEA-COMP:11605"/>
        <dbReference type="ChEBI" id="CHEBI:15378"/>
        <dbReference type="ChEBI" id="CHEBI:30013"/>
        <dbReference type="ChEBI" id="CHEBI:30616"/>
        <dbReference type="ChEBI" id="CHEBI:61977"/>
        <dbReference type="ChEBI" id="CHEBI:456216"/>
        <dbReference type="EC" id="2.7.11.17"/>
    </reaction>
</comment>
<dbReference type="GO" id="GO:0005524">
    <property type="term" value="F:ATP binding"/>
    <property type="evidence" value="ECO:0007669"/>
    <property type="project" value="UniProtKB-UniRule"/>
</dbReference>
<dbReference type="Proteomes" id="UP000050640">
    <property type="component" value="Unplaced"/>
</dbReference>
<evidence type="ECO:0000313" key="17">
    <source>
        <dbReference type="WBParaSite" id="EEL_0000146401-mRNA-1"/>
    </source>
</evidence>
<dbReference type="WBParaSite" id="EEL_0000146401-mRNA-1">
    <property type="protein sequence ID" value="EEL_0000146401-mRNA-1"/>
    <property type="gene ID" value="EEL_0000146401"/>
</dbReference>
<comment type="subcellular location">
    <subcellularLocation>
        <location evidence="1">Cytoplasm</location>
    </subcellularLocation>
</comment>
<evidence type="ECO:0000256" key="7">
    <source>
        <dbReference type="ARBA" id="ARBA00022777"/>
    </source>
</evidence>
<evidence type="ECO:0000256" key="9">
    <source>
        <dbReference type="ARBA" id="ARBA00022860"/>
    </source>
</evidence>
<dbReference type="AlphaFoldDB" id="A0A0R3RJ06"/>
<accession>A0A0R3RJ06</accession>
<keyword evidence="8 12" id="KW-0067">ATP-binding</keyword>
<keyword evidence="14" id="KW-0812">Transmembrane</keyword>
<dbReference type="GO" id="GO:0005737">
    <property type="term" value="C:cytoplasm"/>
    <property type="evidence" value="ECO:0007669"/>
    <property type="project" value="UniProtKB-SubCell"/>
</dbReference>
<evidence type="ECO:0000259" key="15">
    <source>
        <dbReference type="PROSITE" id="PS50011"/>
    </source>
</evidence>
<reference evidence="17" key="1">
    <citation type="submission" date="2017-02" db="UniProtKB">
        <authorList>
            <consortium name="WormBaseParasite"/>
        </authorList>
    </citation>
    <scope>IDENTIFICATION</scope>
</reference>
<keyword evidence="4 13" id="KW-0723">Serine/threonine-protein kinase</keyword>
<dbReference type="InterPro" id="IPR000719">
    <property type="entry name" value="Prot_kinase_dom"/>
</dbReference>
<keyword evidence="9" id="KW-0112">Calmodulin-binding</keyword>
<dbReference type="GO" id="GO:0061762">
    <property type="term" value="P:CAMKK-AMPK signaling cascade"/>
    <property type="evidence" value="ECO:0007669"/>
    <property type="project" value="TreeGrafter"/>
</dbReference>
<dbReference type="Gene3D" id="3.30.200.20">
    <property type="entry name" value="Phosphorylase Kinase, domain 1"/>
    <property type="match status" value="1"/>
</dbReference>
<dbReference type="PANTHER" id="PTHR43895">
    <property type="entry name" value="CALCIUM/CALMODULIN-DEPENDENT PROTEIN KINASE KINASE-RELATED"/>
    <property type="match status" value="1"/>
</dbReference>
<organism evidence="16 17">
    <name type="scientific">Elaeophora elaphi</name>
    <dbReference type="NCBI Taxonomy" id="1147741"/>
    <lineage>
        <taxon>Eukaryota</taxon>
        <taxon>Metazoa</taxon>
        <taxon>Ecdysozoa</taxon>
        <taxon>Nematoda</taxon>
        <taxon>Chromadorea</taxon>
        <taxon>Rhabditida</taxon>
        <taxon>Spirurina</taxon>
        <taxon>Spiruromorpha</taxon>
        <taxon>Filarioidea</taxon>
        <taxon>Onchocercidae</taxon>
        <taxon>Elaeophora</taxon>
    </lineage>
</organism>
<dbReference type="GO" id="GO:0005516">
    <property type="term" value="F:calmodulin binding"/>
    <property type="evidence" value="ECO:0007669"/>
    <property type="project" value="UniProtKB-KW"/>
</dbReference>
<name>A0A0R3RJ06_9BILA</name>
<proteinExistence type="inferred from homology"/>
<dbReference type="EC" id="2.7.11.17" evidence="2"/>
<dbReference type="InterPro" id="IPR008271">
    <property type="entry name" value="Ser/Thr_kinase_AS"/>
</dbReference>
<dbReference type="PROSITE" id="PS00108">
    <property type="entry name" value="PROTEIN_KINASE_ST"/>
    <property type="match status" value="1"/>
</dbReference>
<keyword evidence="16" id="KW-1185">Reference proteome</keyword>
<evidence type="ECO:0000256" key="2">
    <source>
        <dbReference type="ARBA" id="ARBA00012434"/>
    </source>
</evidence>
<dbReference type="PANTHER" id="PTHR43895:SF164">
    <property type="entry name" value="CALCIUM_CALMODULIN-DEPENDENT PROTEIN KINASE KINASE"/>
    <property type="match status" value="1"/>
</dbReference>
<keyword evidence="7" id="KW-0418">Kinase</keyword>
<dbReference type="SMART" id="SM00220">
    <property type="entry name" value="S_TKc"/>
    <property type="match status" value="1"/>
</dbReference>